<dbReference type="EMBL" id="LAHO01000002">
    <property type="protein sequence ID" value="KKO46924.1"/>
    <property type="molecule type" value="Genomic_DNA"/>
</dbReference>
<keyword evidence="4" id="KW-1185">Reference proteome</keyword>
<dbReference type="PANTHER" id="PTHR30327">
    <property type="entry name" value="UNCHARACTERIZED PROTEIN YQGE"/>
    <property type="match status" value="1"/>
</dbReference>
<comment type="caution">
    <text evidence="3">The sequence shown here is derived from an EMBL/GenBank/DDBJ whole genome shotgun (WGS) entry which is preliminary data.</text>
</comment>
<evidence type="ECO:0000313" key="4">
    <source>
        <dbReference type="Proteomes" id="UP000034228"/>
    </source>
</evidence>
<dbReference type="Gene3D" id="3.40.1740.10">
    <property type="entry name" value="VC0467-like"/>
    <property type="match status" value="1"/>
</dbReference>
<reference evidence="3 4" key="1">
    <citation type="submission" date="2015-03" db="EMBL/GenBank/DDBJ databases">
        <title>Draft genome sequences of two protease-producing strains of Arsukibacterium isolated from two cold and alkaline environments.</title>
        <authorList>
            <person name="Lylloff J.E."/>
            <person name="Skov L.B."/>
            <person name="Jepsen M."/>
            <person name="Hallin P.F."/>
            <person name="Sorensen S.J."/>
            <person name="Stougaard P."/>
            <person name="Glaring M.A."/>
        </authorList>
    </citation>
    <scope>NUCLEOTIDE SEQUENCE [LARGE SCALE GENOMIC DNA]</scope>
    <source>
        <strain evidence="3 4">GCM72</strain>
    </source>
</reference>
<evidence type="ECO:0000256" key="2">
    <source>
        <dbReference type="HAMAP-Rule" id="MF_00758"/>
    </source>
</evidence>
<gene>
    <name evidence="3" type="ORF">WG68_03015</name>
</gene>
<dbReference type="AlphaFoldDB" id="A0A0M2V908"/>
<dbReference type="Pfam" id="PF02622">
    <property type="entry name" value="DUF179"/>
    <property type="match status" value="1"/>
</dbReference>
<organism evidence="3 4">
    <name type="scientific">Arsukibacterium ikkense</name>
    <dbReference type="NCBI Taxonomy" id="336831"/>
    <lineage>
        <taxon>Bacteria</taxon>
        <taxon>Pseudomonadati</taxon>
        <taxon>Pseudomonadota</taxon>
        <taxon>Gammaproteobacteria</taxon>
        <taxon>Chromatiales</taxon>
        <taxon>Chromatiaceae</taxon>
        <taxon>Arsukibacterium</taxon>
    </lineage>
</organism>
<dbReference type="STRING" id="336831.WG68_03015"/>
<protein>
    <recommendedName>
        <fullName evidence="2">UPF0301 protein WG68_03015</fullName>
    </recommendedName>
</protein>
<evidence type="ECO:0000256" key="1">
    <source>
        <dbReference type="ARBA" id="ARBA00009600"/>
    </source>
</evidence>
<dbReference type="Proteomes" id="UP000034228">
    <property type="component" value="Unassembled WGS sequence"/>
</dbReference>
<dbReference type="PATRIC" id="fig|336831.14.peg.3759"/>
<dbReference type="GO" id="GO:0005829">
    <property type="term" value="C:cytosol"/>
    <property type="evidence" value="ECO:0007669"/>
    <property type="project" value="TreeGrafter"/>
</dbReference>
<dbReference type="OrthoDB" id="9807486at2"/>
<proteinExistence type="inferred from homology"/>
<dbReference type="PANTHER" id="PTHR30327:SF1">
    <property type="entry name" value="UPF0301 PROTEIN YQGE"/>
    <property type="match status" value="1"/>
</dbReference>
<accession>A0A0M2V908</accession>
<evidence type="ECO:0000313" key="3">
    <source>
        <dbReference type="EMBL" id="KKO46924.1"/>
    </source>
</evidence>
<dbReference type="SUPFAM" id="SSF143456">
    <property type="entry name" value="VC0467-like"/>
    <property type="match status" value="1"/>
</dbReference>
<dbReference type="RefSeq" id="WP_046556171.1">
    <property type="nucleotide sequence ID" value="NZ_LAHO01000002.1"/>
</dbReference>
<name>A0A0M2V908_9GAMM</name>
<dbReference type="NCBIfam" id="NF001266">
    <property type="entry name" value="PRK00228.1-1"/>
    <property type="match status" value="1"/>
</dbReference>
<sequence length="185" mass="20112">MQDFQDHFLIAMPALDDPMFKRSVTYICEHSAEGAMGIVINHPLNVTVADLLKQLQIEFDGKSQVARSAVCAGGPVQSDRGFVLHSPKGGYSSTLELNNGLMVTTSKDILMDLTTPAAPEKFLLALGYAGWTAGQLEQEIADNSWLVIPADNSIIFDLIHAEKWQTATGKMGIKPWQLTTEAGHA</sequence>
<dbReference type="HAMAP" id="MF_00758">
    <property type="entry name" value="UPF0301"/>
    <property type="match status" value="1"/>
</dbReference>
<dbReference type="InterPro" id="IPR003774">
    <property type="entry name" value="AlgH-like"/>
</dbReference>
<comment type="similarity">
    <text evidence="1 2">Belongs to the UPF0301 (AlgH) family.</text>
</comment>